<name>S3CKM9_GLAL2</name>
<keyword evidence="2 6" id="KW-0812">Transmembrane</keyword>
<reference evidence="7 8" key="1">
    <citation type="journal article" date="2013" name="BMC Genomics">
        <title>Genomics-driven discovery of the pneumocandin biosynthetic gene cluster in the fungus Glarea lozoyensis.</title>
        <authorList>
            <person name="Chen L."/>
            <person name="Yue Q."/>
            <person name="Zhang X."/>
            <person name="Xiang M."/>
            <person name="Wang C."/>
            <person name="Li S."/>
            <person name="Che Y."/>
            <person name="Ortiz-Lopez F.J."/>
            <person name="Bills G.F."/>
            <person name="Liu X."/>
            <person name="An Z."/>
        </authorList>
    </citation>
    <scope>NUCLEOTIDE SEQUENCE [LARGE SCALE GENOMIC DNA]</scope>
    <source>
        <strain evidence="8">ATCC 20868 / MF5171</strain>
    </source>
</reference>
<dbReference type="AlphaFoldDB" id="S3CKM9"/>
<protein>
    <submittedName>
        <fullName evidence="7">Uncharacterized protein</fullName>
    </submittedName>
</protein>
<dbReference type="KEGG" id="glz:GLAREA_02192"/>
<evidence type="ECO:0000313" key="8">
    <source>
        <dbReference type="Proteomes" id="UP000016922"/>
    </source>
</evidence>
<dbReference type="PANTHER" id="PTHR15549:SF26">
    <property type="entry name" value="AXIAL BUDDING PATTERN PROTEIN 2-RELATED"/>
    <property type="match status" value="1"/>
</dbReference>
<feature type="transmembrane region" description="Helical" evidence="6">
    <location>
        <begin position="228"/>
        <end position="251"/>
    </location>
</feature>
<evidence type="ECO:0000256" key="2">
    <source>
        <dbReference type="ARBA" id="ARBA00022692"/>
    </source>
</evidence>
<dbReference type="PANTHER" id="PTHR15549">
    <property type="entry name" value="PAIRED IMMUNOGLOBULIN-LIKE TYPE 2 RECEPTOR"/>
    <property type="match status" value="1"/>
</dbReference>
<dbReference type="HOGENOM" id="CLU_070840_0_0_1"/>
<evidence type="ECO:0000256" key="5">
    <source>
        <dbReference type="SAM" id="MobiDB-lite"/>
    </source>
</evidence>
<keyword evidence="4 6" id="KW-0472">Membrane</keyword>
<dbReference type="PROSITE" id="PS51257">
    <property type="entry name" value="PROKAR_LIPOPROTEIN"/>
    <property type="match status" value="1"/>
</dbReference>
<feature type="compositionally biased region" description="Low complexity" evidence="5">
    <location>
        <begin position="184"/>
        <end position="208"/>
    </location>
</feature>
<feature type="region of interest" description="Disordered" evidence="5">
    <location>
        <begin position="259"/>
        <end position="324"/>
    </location>
</feature>
<evidence type="ECO:0000256" key="6">
    <source>
        <dbReference type="SAM" id="Phobius"/>
    </source>
</evidence>
<dbReference type="GeneID" id="19461250"/>
<dbReference type="GO" id="GO:0016020">
    <property type="term" value="C:membrane"/>
    <property type="evidence" value="ECO:0007669"/>
    <property type="project" value="UniProtKB-SubCell"/>
</dbReference>
<keyword evidence="3 6" id="KW-1133">Transmembrane helix</keyword>
<dbReference type="OrthoDB" id="4497263at2759"/>
<dbReference type="OMA" id="FADEMAS"/>
<feature type="region of interest" description="Disordered" evidence="5">
    <location>
        <begin position="184"/>
        <end position="225"/>
    </location>
</feature>
<feature type="compositionally biased region" description="Polar residues" evidence="5">
    <location>
        <begin position="209"/>
        <end position="224"/>
    </location>
</feature>
<dbReference type="RefSeq" id="XP_008087599.1">
    <property type="nucleotide sequence ID" value="XM_008089408.1"/>
</dbReference>
<dbReference type="Proteomes" id="UP000016922">
    <property type="component" value="Unassembled WGS sequence"/>
</dbReference>
<evidence type="ECO:0000256" key="4">
    <source>
        <dbReference type="ARBA" id="ARBA00023136"/>
    </source>
</evidence>
<proteinExistence type="predicted"/>
<evidence type="ECO:0000256" key="3">
    <source>
        <dbReference type="ARBA" id="ARBA00022989"/>
    </source>
</evidence>
<evidence type="ECO:0000313" key="7">
    <source>
        <dbReference type="EMBL" id="EPE26280.1"/>
    </source>
</evidence>
<dbReference type="EMBL" id="KE145371">
    <property type="protein sequence ID" value="EPE26280.1"/>
    <property type="molecule type" value="Genomic_DNA"/>
</dbReference>
<dbReference type="InterPro" id="IPR051694">
    <property type="entry name" value="Immunoregulatory_rcpt-like"/>
</dbReference>
<dbReference type="CDD" id="cd12087">
    <property type="entry name" value="TM_EGFR-like"/>
    <property type="match status" value="1"/>
</dbReference>
<accession>S3CKM9</accession>
<sequence length="324" mass="34630">MAGPAKSITTESGTITAWLPILTPYASIAACSSQIYRIASDIIAYDPYFPIGMGVTGLHCLPEELSLSWWQRDTETTTVLGPTFMCPEAYSAVSTVSFPSSIQTLCCPSSYQLTVSIIGLTFASQCTSKFTPGETIFYNEYQPSSNTWQRTSSVVAASASPSFAYGFHMNGFNFVPATSTSSSITGSTATSTTQPSNAIMPTTTSSSSNMTAAIQETATPSKKTSAGAIAGGVIGAVAIVSLLTIIGFWLLRKRKSKPQHSESFPKSFQSTSEGKVEQTSSPMHTPQPIAVVAKQPKERRPTYELPLTAPTSVHEMSADREYEK</sequence>
<gene>
    <name evidence="7" type="ORF">GLAREA_02192</name>
</gene>
<dbReference type="Gene3D" id="1.20.5.510">
    <property type="entry name" value="Single helix bin"/>
    <property type="match status" value="1"/>
</dbReference>
<dbReference type="STRING" id="1116229.S3CKM9"/>
<keyword evidence="8" id="KW-1185">Reference proteome</keyword>
<comment type="subcellular location">
    <subcellularLocation>
        <location evidence="1">Membrane</location>
        <topology evidence="1">Single-pass membrane protein</topology>
    </subcellularLocation>
</comment>
<feature type="compositionally biased region" description="Polar residues" evidence="5">
    <location>
        <begin position="261"/>
        <end position="284"/>
    </location>
</feature>
<organism evidence="7 8">
    <name type="scientific">Glarea lozoyensis (strain ATCC 20868 / MF5171)</name>
    <dbReference type="NCBI Taxonomy" id="1116229"/>
    <lineage>
        <taxon>Eukaryota</taxon>
        <taxon>Fungi</taxon>
        <taxon>Dikarya</taxon>
        <taxon>Ascomycota</taxon>
        <taxon>Pezizomycotina</taxon>
        <taxon>Leotiomycetes</taxon>
        <taxon>Helotiales</taxon>
        <taxon>Helotiaceae</taxon>
        <taxon>Glarea</taxon>
    </lineage>
</organism>
<evidence type="ECO:0000256" key="1">
    <source>
        <dbReference type="ARBA" id="ARBA00004167"/>
    </source>
</evidence>
<dbReference type="GO" id="GO:0071944">
    <property type="term" value="C:cell periphery"/>
    <property type="evidence" value="ECO:0007669"/>
    <property type="project" value="UniProtKB-ARBA"/>
</dbReference>